<comment type="caution">
    <text evidence="1">The sequence shown here is derived from an EMBL/GenBank/DDBJ whole genome shotgun (WGS) entry which is preliminary data.</text>
</comment>
<dbReference type="RefSeq" id="WP_342828493.1">
    <property type="nucleotide sequence ID" value="NZ_JBANDC010000003.1"/>
</dbReference>
<dbReference type="Proteomes" id="UP001495910">
    <property type="component" value="Unassembled WGS sequence"/>
</dbReference>
<name>A0ABU9PS55_9BURK</name>
<sequence length="268" mass="30087">MRNILLDYEGPLRTTMGACFPGERAVFRGHDLHADLKDMDWIALYAFGITGRRYSPEQITVLHALWTYTSYPDPRLWNNRVAALAGSARSTGALGIAAAIAVSEASIYGWQPEFAAADFLVRAHDRINAGESLEAVLQQELLQHRRILGYGRPVATLQVDERIPAILARMESEKMAQGPYLRLAFDIERELSRMGRRLPINYAAVVVAIPLDLGFSPRECYLFLLPSFMAGMPPCYLEASERPAGATFPLRCSQLRYEGPGRRLWQEE</sequence>
<dbReference type="SUPFAM" id="SSF48256">
    <property type="entry name" value="Citrate synthase"/>
    <property type="match status" value="1"/>
</dbReference>
<accession>A0ABU9PS55</accession>
<proteinExistence type="predicted"/>
<organism evidence="1 2">
    <name type="scientific">Collimonas rhizosphaerae</name>
    <dbReference type="NCBI Taxonomy" id="3126357"/>
    <lineage>
        <taxon>Bacteria</taxon>
        <taxon>Pseudomonadati</taxon>
        <taxon>Pseudomonadota</taxon>
        <taxon>Betaproteobacteria</taxon>
        <taxon>Burkholderiales</taxon>
        <taxon>Oxalobacteraceae</taxon>
        <taxon>Collimonas</taxon>
    </lineage>
</organism>
<gene>
    <name evidence="1" type="ORF">V8G57_05425</name>
</gene>
<protein>
    <recommendedName>
        <fullName evidence="3">Citrate synthase (unknown stereospecificity)</fullName>
    </recommendedName>
</protein>
<evidence type="ECO:0000313" key="1">
    <source>
        <dbReference type="EMBL" id="MEM4986826.1"/>
    </source>
</evidence>
<evidence type="ECO:0008006" key="3">
    <source>
        <dbReference type="Google" id="ProtNLM"/>
    </source>
</evidence>
<dbReference type="InterPro" id="IPR036969">
    <property type="entry name" value="Citrate_synthase_sf"/>
</dbReference>
<keyword evidence="2" id="KW-1185">Reference proteome</keyword>
<evidence type="ECO:0000313" key="2">
    <source>
        <dbReference type="Proteomes" id="UP001495910"/>
    </source>
</evidence>
<reference evidence="1 2" key="1">
    <citation type="submission" date="2024-02" db="EMBL/GenBank/DDBJ databases">
        <title>Draft genome sequence of Collimonas sp. strain H4R21, an effective mineral-weathering bacterial strain isolated from the beech rhizosphere.</title>
        <authorList>
            <person name="Morin E."/>
            <person name="Uroz S."/>
            <person name="Leveau J.H.J."/>
            <person name="Kumar R."/>
            <person name="Rey M.W."/>
            <person name="Pham J."/>
        </authorList>
    </citation>
    <scope>NUCLEOTIDE SEQUENCE [LARGE SCALE GENOMIC DNA]</scope>
    <source>
        <strain evidence="1 2">H4R21</strain>
    </source>
</reference>
<dbReference type="EMBL" id="JBANDC010000003">
    <property type="protein sequence ID" value="MEM4986826.1"/>
    <property type="molecule type" value="Genomic_DNA"/>
</dbReference>